<evidence type="ECO:0000313" key="2">
    <source>
        <dbReference type="EMBL" id="KZV43207.1"/>
    </source>
</evidence>
<sequence length="275" mass="29241">MASNIDTTALLKLILNCGSDDNSGALAVSDRNIRPAGHVKMVTAGGERTDLPFHAAVKLDYHRDGAVIQRHREVGPVVRRHRDVGPVDKRRPNVDILVALVDRRDGGEVGDLLAVVGGVDVHPIIVDADFGVGVSGEDGDLNDGGDDNGPDDEDGQEDDEADDEEGGAESAEEFLPLAMVVAADFLRHASGGVGGVWVIEFKNLTLSIPFITSPPPPQEPKVVPSHVSAAVVAGNPSTPQIDFKSPAISSQHERPDQLVPKLIHKKRSFQQINHG</sequence>
<feature type="compositionally biased region" description="Acidic residues" evidence="1">
    <location>
        <begin position="137"/>
        <end position="170"/>
    </location>
</feature>
<feature type="region of interest" description="Disordered" evidence="1">
    <location>
        <begin position="235"/>
        <end position="256"/>
    </location>
</feature>
<keyword evidence="3" id="KW-1185">Reference proteome</keyword>
<feature type="region of interest" description="Disordered" evidence="1">
    <location>
        <begin position="135"/>
        <end position="170"/>
    </location>
</feature>
<proteinExistence type="predicted"/>
<dbReference type="AlphaFoldDB" id="A0A2Z7C9C1"/>
<accession>A0A2Z7C9C1</accession>
<organism evidence="2 3">
    <name type="scientific">Dorcoceras hygrometricum</name>
    <dbReference type="NCBI Taxonomy" id="472368"/>
    <lineage>
        <taxon>Eukaryota</taxon>
        <taxon>Viridiplantae</taxon>
        <taxon>Streptophyta</taxon>
        <taxon>Embryophyta</taxon>
        <taxon>Tracheophyta</taxon>
        <taxon>Spermatophyta</taxon>
        <taxon>Magnoliopsida</taxon>
        <taxon>eudicotyledons</taxon>
        <taxon>Gunneridae</taxon>
        <taxon>Pentapetalae</taxon>
        <taxon>asterids</taxon>
        <taxon>lamiids</taxon>
        <taxon>Lamiales</taxon>
        <taxon>Gesneriaceae</taxon>
        <taxon>Didymocarpoideae</taxon>
        <taxon>Trichosporeae</taxon>
        <taxon>Loxocarpinae</taxon>
        <taxon>Dorcoceras</taxon>
    </lineage>
</organism>
<dbReference type="Proteomes" id="UP000250235">
    <property type="component" value="Unassembled WGS sequence"/>
</dbReference>
<evidence type="ECO:0000256" key="1">
    <source>
        <dbReference type="SAM" id="MobiDB-lite"/>
    </source>
</evidence>
<protein>
    <submittedName>
        <fullName evidence="2">Uncharacterized protein</fullName>
    </submittedName>
</protein>
<gene>
    <name evidence="2" type="ORF">F511_39939</name>
</gene>
<dbReference type="OrthoDB" id="914206at2759"/>
<evidence type="ECO:0000313" key="3">
    <source>
        <dbReference type="Proteomes" id="UP000250235"/>
    </source>
</evidence>
<dbReference type="EMBL" id="KQ998177">
    <property type="protein sequence ID" value="KZV43207.1"/>
    <property type="molecule type" value="Genomic_DNA"/>
</dbReference>
<reference evidence="2 3" key="1">
    <citation type="journal article" date="2015" name="Proc. Natl. Acad. Sci. U.S.A.">
        <title>The resurrection genome of Boea hygrometrica: A blueprint for survival of dehydration.</title>
        <authorList>
            <person name="Xiao L."/>
            <person name="Yang G."/>
            <person name="Zhang L."/>
            <person name="Yang X."/>
            <person name="Zhao S."/>
            <person name="Ji Z."/>
            <person name="Zhou Q."/>
            <person name="Hu M."/>
            <person name="Wang Y."/>
            <person name="Chen M."/>
            <person name="Xu Y."/>
            <person name="Jin H."/>
            <person name="Xiao X."/>
            <person name="Hu G."/>
            <person name="Bao F."/>
            <person name="Hu Y."/>
            <person name="Wan P."/>
            <person name="Li L."/>
            <person name="Deng X."/>
            <person name="Kuang T."/>
            <person name="Xiang C."/>
            <person name="Zhu J.K."/>
            <person name="Oliver M.J."/>
            <person name="He Y."/>
        </authorList>
    </citation>
    <scope>NUCLEOTIDE SEQUENCE [LARGE SCALE GENOMIC DNA]</scope>
    <source>
        <strain evidence="3">cv. XS01</strain>
    </source>
</reference>
<name>A0A2Z7C9C1_9LAMI</name>